<comment type="caution">
    <text evidence="1">The sequence shown here is derived from an EMBL/GenBank/DDBJ whole genome shotgun (WGS) entry which is preliminary data.</text>
</comment>
<proteinExistence type="predicted"/>
<reference evidence="2" key="1">
    <citation type="journal article" date="2012" name="Science">
        <title>The Paleozoic origin of enzymatic lignin decomposition reconstructed from 31 fungal genomes.</title>
        <authorList>
            <person name="Floudas D."/>
            <person name="Binder M."/>
            <person name="Riley R."/>
            <person name="Barry K."/>
            <person name="Blanchette R.A."/>
            <person name="Henrissat B."/>
            <person name="Martinez A.T."/>
            <person name="Otillar R."/>
            <person name="Spatafora J.W."/>
            <person name="Yadav J.S."/>
            <person name="Aerts A."/>
            <person name="Benoit I."/>
            <person name="Boyd A."/>
            <person name="Carlson A."/>
            <person name="Copeland A."/>
            <person name="Coutinho P.M."/>
            <person name="de Vries R.P."/>
            <person name="Ferreira P."/>
            <person name="Findley K."/>
            <person name="Foster B."/>
            <person name="Gaskell J."/>
            <person name="Glotzer D."/>
            <person name="Gorecki P."/>
            <person name="Heitman J."/>
            <person name="Hesse C."/>
            <person name="Hori C."/>
            <person name="Igarashi K."/>
            <person name="Jurgens J.A."/>
            <person name="Kallen N."/>
            <person name="Kersten P."/>
            <person name="Kohler A."/>
            <person name="Kuees U."/>
            <person name="Kumar T.K.A."/>
            <person name="Kuo A."/>
            <person name="LaButti K."/>
            <person name="Larrondo L.F."/>
            <person name="Lindquist E."/>
            <person name="Ling A."/>
            <person name="Lombard V."/>
            <person name="Lucas S."/>
            <person name="Lundell T."/>
            <person name="Martin R."/>
            <person name="McLaughlin D.J."/>
            <person name="Morgenstern I."/>
            <person name="Morin E."/>
            <person name="Murat C."/>
            <person name="Nagy L.G."/>
            <person name="Nolan M."/>
            <person name="Ohm R.A."/>
            <person name="Patyshakuliyeva A."/>
            <person name="Rokas A."/>
            <person name="Ruiz-Duenas F.J."/>
            <person name="Sabat G."/>
            <person name="Salamov A."/>
            <person name="Samejima M."/>
            <person name="Schmutz J."/>
            <person name="Slot J.C."/>
            <person name="St John F."/>
            <person name="Stenlid J."/>
            <person name="Sun H."/>
            <person name="Sun S."/>
            <person name="Syed K."/>
            <person name="Tsang A."/>
            <person name="Wiebenga A."/>
            <person name="Young D."/>
            <person name="Pisabarro A."/>
            <person name="Eastwood D.C."/>
            <person name="Martin F."/>
            <person name="Cullen D."/>
            <person name="Grigoriev I.V."/>
            <person name="Hibbett D.S."/>
        </authorList>
    </citation>
    <scope>NUCLEOTIDE SEQUENCE [LARGE SCALE GENOMIC DNA]</scope>
    <source>
        <strain evidence="2">RWD-64-598 SS2</strain>
    </source>
</reference>
<sequence>MTGIGASPIKPSGRIIDILHANSHCDGCVISFAYTNVDFTNPIGDLVAYGRASFRQLL</sequence>
<accession>A0A5M3MQZ7</accession>
<evidence type="ECO:0000313" key="1">
    <source>
        <dbReference type="EMBL" id="EIW81602.1"/>
    </source>
</evidence>
<dbReference type="Proteomes" id="UP000053558">
    <property type="component" value="Unassembled WGS sequence"/>
</dbReference>
<name>A0A5M3MQZ7_CONPW</name>
<gene>
    <name evidence="1" type="ORF">CONPUDRAFT_55363</name>
</gene>
<organism evidence="1 2">
    <name type="scientific">Coniophora puteana (strain RWD-64-598)</name>
    <name type="common">Brown rot fungus</name>
    <dbReference type="NCBI Taxonomy" id="741705"/>
    <lineage>
        <taxon>Eukaryota</taxon>
        <taxon>Fungi</taxon>
        <taxon>Dikarya</taxon>
        <taxon>Basidiomycota</taxon>
        <taxon>Agaricomycotina</taxon>
        <taxon>Agaricomycetes</taxon>
        <taxon>Agaricomycetidae</taxon>
        <taxon>Boletales</taxon>
        <taxon>Coniophorineae</taxon>
        <taxon>Coniophoraceae</taxon>
        <taxon>Coniophora</taxon>
    </lineage>
</organism>
<protein>
    <submittedName>
        <fullName evidence="1">Uncharacterized protein</fullName>
    </submittedName>
</protein>
<dbReference type="KEGG" id="cput:CONPUDRAFT_55363"/>
<dbReference type="GeneID" id="19207725"/>
<dbReference type="RefSeq" id="XP_007768198.1">
    <property type="nucleotide sequence ID" value="XM_007770008.1"/>
</dbReference>
<dbReference type="EMBL" id="JH711578">
    <property type="protein sequence ID" value="EIW81602.1"/>
    <property type="molecule type" value="Genomic_DNA"/>
</dbReference>
<evidence type="ECO:0000313" key="2">
    <source>
        <dbReference type="Proteomes" id="UP000053558"/>
    </source>
</evidence>
<dbReference type="AlphaFoldDB" id="A0A5M3MQZ7"/>
<dbReference type="OrthoDB" id="46529at2759"/>
<keyword evidence="2" id="KW-1185">Reference proteome</keyword>